<protein>
    <submittedName>
        <fullName evidence="2">Required for respiratory growth protein 9, mitochondrial</fullName>
    </submittedName>
</protein>
<proteinExistence type="predicted"/>
<accession>A0A0A9Y6K0</accession>
<organism evidence="2">
    <name type="scientific">Lygus hesperus</name>
    <name type="common">Western plant bug</name>
    <dbReference type="NCBI Taxonomy" id="30085"/>
    <lineage>
        <taxon>Eukaryota</taxon>
        <taxon>Metazoa</taxon>
        <taxon>Ecdysozoa</taxon>
        <taxon>Arthropoda</taxon>
        <taxon>Hexapoda</taxon>
        <taxon>Insecta</taxon>
        <taxon>Pterygota</taxon>
        <taxon>Neoptera</taxon>
        <taxon>Paraneoptera</taxon>
        <taxon>Hemiptera</taxon>
        <taxon>Heteroptera</taxon>
        <taxon>Panheteroptera</taxon>
        <taxon>Cimicomorpha</taxon>
        <taxon>Miridae</taxon>
        <taxon>Mirini</taxon>
        <taxon>Lygus</taxon>
    </lineage>
</organism>
<reference evidence="2" key="1">
    <citation type="journal article" date="2014" name="PLoS ONE">
        <title>Transcriptome-Based Identification of ABC Transporters in the Western Tarnished Plant Bug Lygus hesperus.</title>
        <authorList>
            <person name="Hull J.J."/>
            <person name="Chaney K."/>
            <person name="Geib S.M."/>
            <person name="Fabrick J.A."/>
            <person name="Brent C.S."/>
            <person name="Walsh D."/>
            <person name="Lavine L.C."/>
        </authorList>
    </citation>
    <scope>NUCLEOTIDE SEQUENCE</scope>
</reference>
<evidence type="ECO:0000313" key="2">
    <source>
        <dbReference type="EMBL" id="JAG27276.1"/>
    </source>
</evidence>
<dbReference type="EMBL" id="GBHO01016328">
    <property type="protein sequence ID" value="JAG27276.1"/>
    <property type="molecule type" value="Transcribed_RNA"/>
</dbReference>
<gene>
    <name evidence="2" type="primary">RRG9_2</name>
    <name evidence="2" type="ORF">CM83_4287</name>
</gene>
<name>A0A0A9Y6K0_LYGHE</name>
<sequence>MQSRGFEYGESGSTTHGETYVDSDSGAEMGANSRTIELSSEDEFERRQMDAAGVQHPRKSVPHANSSGGNTSKVGNTVGWRDEGAKKYRVGGNEDVMSSTDEDTRVRRIAQACEDANMDVTFTEALNAVVKRTEQQHSGMIGIVEDAVKAIE</sequence>
<feature type="compositionally biased region" description="Polar residues" evidence="1">
    <location>
        <begin position="63"/>
        <end position="75"/>
    </location>
</feature>
<feature type="region of interest" description="Disordered" evidence="1">
    <location>
        <begin position="1"/>
        <end position="80"/>
    </location>
</feature>
<reference evidence="2" key="2">
    <citation type="submission" date="2014-07" db="EMBL/GenBank/DDBJ databases">
        <authorList>
            <person name="Hull J."/>
        </authorList>
    </citation>
    <scope>NUCLEOTIDE SEQUENCE</scope>
</reference>
<evidence type="ECO:0000256" key="1">
    <source>
        <dbReference type="SAM" id="MobiDB-lite"/>
    </source>
</evidence>
<dbReference type="AlphaFoldDB" id="A0A0A9Y6K0"/>